<dbReference type="CDD" id="cd13248">
    <property type="entry name" value="PH_PEPP1_2_3"/>
    <property type="match status" value="1"/>
</dbReference>
<feature type="domain" description="PH" evidence="3">
    <location>
        <begin position="347"/>
        <end position="446"/>
    </location>
</feature>
<evidence type="ECO:0000259" key="3">
    <source>
        <dbReference type="PROSITE" id="PS50003"/>
    </source>
</evidence>
<feature type="compositionally biased region" description="Basic and acidic residues" evidence="2">
    <location>
        <begin position="900"/>
        <end position="916"/>
    </location>
</feature>
<feature type="compositionally biased region" description="Polar residues" evidence="2">
    <location>
        <begin position="827"/>
        <end position="836"/>
    </location>
</feature>
<dbReference type="InterPro" id="IPR011993">
    <property type="entry name" value="PH-like_dom_sf"/>
</dbReference>
<evidence type="ECO:0000256" key="1">
    <source>
        <dbReference type="SAM" id="Coils"/>
    </source>
</evidence>
<gene>
    <name evidence="4" type="ORF">CHIRRI_LOCUS10036</name>
</gene>
<dbReference type="InterPro" id="IPR001849">
    <property type="entry name" value="PH_domain"/>
</dbReference>
<keyword evidence="5" id="KW-1185">Reference proteome</keyword>
<proteinExistence type="predicted"/>
<feature type="compositionally biased region" description="Low complexity" evidence="2">
    <location>
        <begin position="290"/>
        <end position="322"/>
    </location>
</feature>
<dbReference type="PANTHER" id="PTHR12752:SF9">
    <property type="entry name" value="KRAMER, ISOFORM I"/>
    <property type="match status" value="1"/>
</dbReference>
<feature type="compositionally biased region" description="Polar residues" evidence="2">
    <location>
        <begin position="463"/>
        <end position="487"/>
    </location>
</feature>
<dbReference type="Pfam" id="PF00169">
    <property type="entry name" value="PH"/>
    <property type="match status" value="1"/>
</dbReference>
<evidence type="ECO:0000256" key="2">
    <source>
        <dbReference type="SAM" id="MobiDB-lite"/>
    </source>
</evidence>
<feature type="compositionally biased region" description="Polar residues" evidence="2">
    <location>
        <begin position="803"/>
        <end position="812"/>
    </location>
</feature>
<evidence type="ECO:0000313" key="4">
    <source>
        <dbReference type="EMBL" id="CAH1727801.1"/>
    </source>
</evidence>
<dbReference type="EMBL" id="OU895879">
    <property type="protein sequence ID" value="CAH1727801.1"/>
    <property type="molecule type" value="Genomic_DNA"/>
</dbReference>
<feature type="region of interest" description="Disordered" evidence="2">
    <location>
        <begin position="449"/>
        <end position="533"/>
    </location>
</feature>
<feature type="coiled-coil region" evidence="1">
    <location>
        <begin position="1154"/>
        <end position="1196"/>
    </location>
</feature>
<sequence length="1923" mass="218970">MDSKKLQALQQANSHLAPMPQTKPPGLQHHHDFRPTRSPVFQNYPQYQSLASNFATHINMTNNPQEQAALHKAAALQNSSSAQLGYHDQIYQSANAPDKIYHQSRLAAHFPAVHQQQASNLRLQHQFHALEQEKIQQQIRTQNEALMHQQQTFAMRQQMNPPVPSFPSQTSSMSNMSSLNNVPQTMMNNNPNNNNNRNLPPSSLNIQNQYQPAQSPMKINNTIQAQQHQILMLQNERQLAQQRQIHAVQQLYHHQQQQIHLQQTPTDVPMIQQNIPGQVVNQAVQTQLSGMKTTTSSGSMKSPETSSTTPSTPATPMTPTHATLEKRKSEPVHSLKSPVAKRHPNAPVALSGWLWKQGSEGLKVWRKRWFVLSEYILFYYKGPEEEKIMGSVLLPSYKISACTPDDKANRKYAFKCEHTNMRTYVLAAESGETLIQWVKALTMAAMMQGSSESESQPSITSSYNNPSFGDNSGDSGIHTFQSQQTKLGSGGSNNVGPVTPASDNSHQPLYANAPPKPRRATDCGYSSPSPENAMDQYGQMRQMRQDPIYGYKQPLPQQQQPPPPVINRSTTKTPDPVLMQRMQQMRLEQNKSPSALKSPPSTLPHRSALEQEQYMQKLMLHQQQLQQQQKYLANTMPMAFNNSERRTPDTYGPSARRQFGDYEDIYQLGKNGGQVMPQIAQQQQPTHDMAYRRPMSPTKYDNNMQIPPMPQRYTPNFLEQPTNHQQVSMRNKPSLSLARPHSADFLEYEARNPVTTRMKAEPAQAPRPKSSLDINRSQDNVYYSESNYAEKMRQSALYLQKQNPAAQNNNGKGMNDPYYNRQDESSSIHPSMSSQTLQREIDMVRANRYEISEDIHNGSASVPRVRHAGKNHQQQQQQQQQQLSQQEQFLRSASARLPTKKGEEDPNRLDGERKREESMKRLLEWKQRMLQSPLTRKGPQLTVPPPNGPMNTQSLHLPPKSPLTIQQNQTYYQQQAMNDVQKSNHVLQRSRSESHAAFPNEDSSDDEASVSVRNIRNIPKVPLTVKPTDPNDTLNLNRNINVHMNGTGGNSSNNNNSNFYYGTNYIKPSDSIYTNGQIQQQPQVHQQEPIQHQYAVVKKTGSKRDIRENLERENSAIFKNLNVSAGDLLNRTHEELILLLIQLRKETSSTARSIEQCCTEIHEVQNRIRTAEGQERAQQAERLAKLKLQLSELEKQYEKSKPLVNLVDNMVKLGSLYRGGNQRYPNETTTLDRLEFNQRIQERRLMQEEQRQWERMSPNQSELQTKVQQLYKLDQALQEESGTLQNLQRDKEDLERALYGLRSKLQNENAPLVVEAARRQQHALEMELSRVHQLLAENSKVEKKLEQTVASNARLEQELLVLRQKLQQSRDSKNFQSNINHDSGNGQTAVLESELRRVQQLVGDMQRQRQELSQAVRELTDSSNTIYQEMNRNVTGIKKRTSSTSWTETDLDSIDHSRMSDSLSESTIPLFIDTMSSSMNSNNIVNCSASSKLEDYDINKLMNGKIMNGFADEIIDSMALENDDFEGSAFSNLTQQEKQEIKTVRIVKRESERRQRDRERNGLFSTQNLDQVLEEEAQLFNSAINSDSYNAYQRSKSLPRGNNGSGYIETHEIYNQTPNMQQYQLQSKYLAGNDYYNSLNMQSNAYPVSVIDRVADLYSDTSSQMTQIEKSYTTNYYPSSNGNLSQKAESIQSLTKTLGELSPVFQSEAARQIIIEMSSGNSGDDENVKVPNANKQRRAVPKEKRRHFTAPHHVNAKTVQTIQSENDMNKNNVNYRARDDLDMEVALRPRINAPDVVRSALGPREKISENTIDNLFGAPNKILIPERYIPEQAPELSPEEKRKRQEKVEAIKKMLSETTPTISGNVSSHDIALPPSQLSAEKKQREHLLQLNQILAQQVMQMSKIVAGNPGHEESTTIASNKK</sequence>
<name>A0A9P0J3Y8_9DIPT</name>
<dbReference type="Pfam" id="PF25541">
    <property type="entry name" value="TBCA_PH"/>
    <property type="match status" value="1"/>
</dbReference>
<dbReference type="SUPFAM" id="SSF50729">
    <property type="entry name" value="PH domain-like"/>
    <property type="match status" value="1"/>
</dbReference>
<accession>A0A9P0J3Y8</accession>
<feature type="region of interest" description="Disordered" evidence="2">
    <location>
        <begin position="865"/>
        <end position="916"/>
    </location>
</feature>
<feature type="region of interest" description="Disordered" evidence="2">
    <location>
        <begin position="290"/>
        <end position="340"/>
    </location>
</feature>
<feature type="region of interest" description="Disordered" evidence="2">
    <location>
        <begin position="551"/>
        <end position="573"/>
    </location>
</feature>
<feature type="compositionally biased region" description="Low complexity" evidence="2">
    <location>
        <begin position="450"/>
        <end position="462"/>
    </location>
</feature>
<keyword evidence="1" id="KW-0175">Coiled coil</keyword>
<reference evidence="4" key="2">
    <citation type="submission" date="2022-10" db="EMBL/GenBank/DDBJ databases">
        <authorList>
            <consortium name="ENA_rothamsted_submissions"/>
            <consortium name="culmorum"/>
            <person name="King R."/>
        </authorList>
    </citation>
    <scope>NUCLEOTIDE SEQUENCE</scope>
</reference>
<feature type="compositionally biased region" description="Low complexity" evidence="2">
    <location>
        <begin position="873"/>
        <end position="888"/>
    </location>
</feature>
<feature type="region of interest" description="Disordered" evidence="2">
    <location>
        <begin position="929"/>
        <end position="962"/>
    </location>
</feature>
<dbReference type="PROSITE" id="PS50003">
    <property type="entry name" value="PH_DOMAIN"/>
    <property type="match status" value="1"/>
</dbReference>
<dbReference type="PANTHER" id="PTHR12752">
    <property type="entry name" value="PHOSPHOINOSITOL 3-PHOSPHATE-BINDING PROTEIN"/>
    <property type="match status" value="1"/>
</dbReference>
<feature type="coiled-coil region" evidence="1">
    <location>
        <begin position="1338"/>
        <end position="1425"/>
    </location>
</feature>
<feature type="region of interest" description="Disordered" evidence="2">
    <location>
        <begin position="981"/>
        <end position="1010"/>
    </location>
</feature>
<dbReference type="Gene3D" id="2.30.29.30">
    <property type="entry name" value="Pleckstrin-homology domain (PH domain)/Phosphotyrosine-binding domain (PTB)"/>
    <property type="match status" value="1"/>
</dbReference>
<feature type="compositionally biased region" description="Basic and acidic residues" evidence="2">
    <location>
        <begin position="323"/>
        <end position="333"/>
    </location>
</feature>
<evidence type="ECO:0000313" key="5">
    <source>
        <dbReference type="Proteomes" id="UP001153620"/>
    </source>
</evidence>
<feature type="region of interest" description="Disordered" evidence="2">
    <location>
        <begin position="803"/>
        <end position="836"/>
    </location>
</feature>
<feature type="coiled-coil region" evidence="1">
    <location>
        <begin position="1277"/>
        <end position="1304"/>
    </location>
</feature>
<dbReference type="Proteomes" id="UP001153620">
    <property type="component" value="Chromosome 3"/>
</dbReference>
<reference evidence="4" key="1">
    <citation type="submission" date="2022-01" db="EMBL/GenBank/DDBJ databases">
        <authorList>
            <person name="King R."/>
        </authorList>
    </citation>
    <scope>NUCLEOTIDE SEQUENCE</scope>
</reference>
<feature type="region of interest" description="Disordered" evidence="2">
    <location>
        <begin position="1"/>
        <end position="37"/>
    </location>
</feature>
<protein>
    <recommendedName>
        <fullName evidence="3">PH domain-containing protein</fullName>
    </recommendedName>
</protein>
<dbReference type="InterPro" id="IPR040392">
    <property type="entry name" value="PKHA4-7_PH"/>
</dbReference>
<organism evidence="4 5">
    <name type="scientific">Chironomus riparius</name>
    <dbReference type="NCBI Taxonomy" id="315576"/>
    <lineage>
        <taxon>Eukaryota</taxon>
        <taxon>Metazoa</taxon>
        <taxon>Ecdysozoa</taxon>
        <taxon>Arthropoda</taxon>
        <taxon>Hexapoda</taxon>
        <taxon>Insecta</taxon>
        <taxon>Pterygota</taxon>
        <taxon>Neoptera</taxon>
        <taxon>Endopterygota</taxon>
        <taxon>Diptera</taxon>
        <taxon>Nematocera</taxon>
        <taxon>Chironomoidea</taxon>
        <taxon>Chironomidae</taxon>
        <taxon>Chironominae</taxon>
        <taxon>Chironomus</taxon>
    </lineage>
</organism>
<dbReference type="SMART" id="SM00233">
    <property type="entry name" value="PH"/>
    <property type="match status" value="1"/>
</dbReference>
<feature type="compositionally biased region" description="Polar residues" evidence="2">
    <location>
        <begin position="494"/>
        <end position="507"/>
    </location>
</feature>
<dbReference type="InterPro" id="IPR057971">
    <property type="entry name" value="PKHA4-7_TBCA"/>
</dbReference>